<gene>
    <name evidence="2" type="ORF">BB560_002751</name>
</gene>
<protein>
    <submittedName>
        <fullName evidence="2">Uncharacterized protein</fullName>
    </submittedName>
</protein>
<sequence>MENSGIENEEINDSDLDLDEETLEIIDLTEQRYYQSQYNAISRSQENTKFTIESTFFDFSAPLNRNISYANQDIERTKSNEKATTSSDNLDFAKRSRNKSLQELGSSVEGINNIFNVNGTIFYFFK</sequence>
<dbReference type="AlphaFoldDB" id="A0A2T9ZDV9"/>
<evidence type="ECO:0000313" key="2">
    <source>
        <dbReference type="EMBL" id="PVV02783.1"/>
    </source>
</evidence>
<evidence type="ECO:0000313" key="3">
    <source>
        <dbReference type="Proteomes" id="UP000245609"/>
    </source>
</evidence>
<dbReference type="Proteomes" id="UP000245609">
    <property type="component" value="Unassembled WGS sequence"/>
</dbReference>
<accession>A0A2T9ZDV9</accession>
<reference evidence="2 3" key="1">
    <citation type="journal article" date="2018" name="MBio">
        <title>Comparative Genomics Reveals the Core Gene Toolbox for the Fungus-Insect Symbiosis.</title>
        <authorList>
            <person name="Wang Y."/>
            <person name="Stata M."/>
            <person name="Wang W."/>
            <person name="Stajich J.E."/>
            <person name="White M.M."/>
            <person name="Moncalvo J.M."/>
        </authorList>
    </citation>
    <scope>NUCLEOTIDE SEQUENCE [LARGE SCALE GENOMIC DNA]</scope>
    <source>
        <strain evidence="2 3">SC-DP-2</strain>
    </source>
</reference>
<proteinExistence type="predicted"/>
<keyword evidence="3" id="KW-1185">Reference proteome</keyword>
<name>A0A2T9ZDV9_9FUNG</name>
<evidence type="ECO:0000256" key="1">
    <source>
        <dbReference type="SAM" id="MobiDB-lite"/>
    </source>
</evidence>
<comment type="caution">
    <text evidence="2">The sequence shown here is derived from an EMBL/GenBank/DDBJ whole genome shotgun (WGS) entry which is preliminary data.</text>
</comment>
<dbReference type="EMBL" id="MBFS01000335">
    <property type="protein sequence ID" value="PVV02783.1"/>
    <property type="molecule type" value="Genomic_DNA"/>
</dbReference>
<organism evidence="2 3">
    <name type="scientific">Smittium megazygosporum</name>
    <dbReference type="NCBI Taxonomy" id="133381"/>
    <lineage>
        <taxon>Eukaryota</taxon>
        <taxon>Fungi</taxon>
        <taxon>Fungi incertae sedis</taxon>
        <taxon>Zoopagomycota</taxon>
        <taxon>Kickxellomycotina</taxon>
        <taxon>Harpellomycetes</taxon>
        <taxon>Harpellales</taxon>
        <taxon>Legeriomycetaceae</taxon>
        <taxon>Smittium</taxon>
    </lineage>
</organism>
<feature type="region of interest" description="Disordered" evidence="1">
    <location>
        <begin position="75"/>
        <end position="94"/>
    </location>
</feature>